<dbReference type="PANTHER" id="PTHR37457:SF3">
    <property type="entry name" value="TRNA SELENOCYSTEINE-ASSOCIATED PROTEIN 1"/>
    <property type="match status" value="1"/>
</dbReference>
<evidence type="ECO:0000256" key="3">
    <source>
        <dbReference type="PROSITE-ProRule" id="PRU00176"/>
    </source>
</evidence>
<evidence type="ECO:0000313" key="7">
    <source>
        <dbReference type="WBParaSite" id="EVEC_0000179701-mRNA-1"/>
    </source>
</evidence>
<sequence>MVSRPLEDTDRTLWMGDLDSTWDASYITEAFSRMGEEVLNVKIVFDKRTGKPYCFVEFTDQESARRAMLHINGKPIPKANPPAVFNLSFANSSTTSYTEYNLFVNNVPHNMDNASLFLIFGERYRSCRGAKVYRNSDGSSKGQGFVRFSDQTDQQRALLEMNKYRVDGKQLILKLAPPKHKAPRQNRQQAQNSYDSLSYYRHPQEPFLYQRFVLTSQAPFSHMVEGGAIVAYDSYGVAPVGDISAEESNERLLANGEELFRALEESRWSKVVLDANDRKNLLRSLTEKMLA</sequence>
<dbReference type="EMBL" id="UXUI01007220">
    <property type="protein sequence ID" value="VDD86362.1"/>
    <property type="molecule type" value="Genomic_DNA"/>
</dbReference>
<dbReference type="InterPro" id="IPR012677">
    <property type="entry name" value="Nucleotide-bd_a/b_plait_sf"/>
</dbReference>
<proteinExistence type="inferred from homology"/>
<dbReference type="Gene3D" id="3.30.70.330">
    <property type="match status" value="2"/>
</dbReference>
<dbReference type="STRING" id="51028.A0A0N4UWE1"/>
<dbReference type="GO" id="GO:0003723">
    <property type="term" value="F:RNA binding"/>
    <property type="evidence" value="ECO:0007669"/>
    <property type="project" value="UniProtKB-UniRule"/>
</dbReference>
<dbReference type="CDD" id="cd12344">
    <property type="entry name" value="RRM1_SECp43_like"/>
    <property type="match status" value="1"/>
</dbReference>
<dbReference type="Pfam" id="PF00076">
    <property type="entry name" value="RRM_1"/>
    <property type="match status" value="2"/>
</dbReference>
<dbReference type="InterPro" id="IPR000504">
    <property type="entry name" value="RRM_dom"/>
</dbReference>
<evidence type="ECO:0000313" key="5">
    <source>
        <dbReference type="EMBL" id="VDD86362.1"/>
    </source>
</evidence>
<evidence type="ECO:0000313" key="6">
    <source>
        <dbReference type="Proteomes" id="UP000274131"/>
    </source>
</evidence>
<dbReference type="InterPro" id="IPR040434">
    <property type="entry name" value="TSAP1"/>
</dbReference>
<dbReference type="InterPro" id="IPR035979">
    <property type="entry name" value="RBD_domain_sf"/>
</dbReference>
<protein>
    <recommendedName>
        <fullName evidence="2">tRNA selenocysteine-associated protein 1</fullName>
    </recommendedName>
</protein>
<feature type="domain" description="RRM" evidence="4">
    <location>
        <begin position="100"/>
        <end position="178"/>
    </location>
</feature>
<reference evidence="5 6" key="2">
    <citation type="submission" date="2018-10" db="EMBL/GenBank/DDBJ databases">
        <authorList>
            <consortium name="Pathogen Informatics"/>
        </authorList>
    </citation>
    <scope>NUCLEOTIDE SEQUENCE [LARGE SCALE GENOMIC DNA]</scope>
</reference>
<gene>
    <name evidence="5" type="ORF">EVEC_LOCUS1505</name>
</gene>
<organism evidence="7">
    <name type="scientific">Enterobius vermicularis</name>
    <name type="common">Human pinworm</name>
    <dbReference type="NCBI Taxonomy" id="51028"/>
    <lineage>
        <taxon>Eukaryota</taxon>
        <taxon>Metazoa</taxon>
        <taxon>Ecdysozoa</taxon>
        <taxon>Nematoda</taxon>
        <taxon>Chromadorea</taxon>
        <taxon>Rhabditida</taxon>
        <taxon>Spirurina</taxon>
        <taxon>Oxyuridomorpha</taxon>
        <taxon>Oxyuroidea</taxon>
        <taxon>Oxyuridae</taxon>
        <taxon>Enterobius</taxon>
    </lineage>
</organism>
<keyword evidence="6" id="KW-1185">Reference proteome</keyword>
<accession>A0A0N4UWE1</accession>
<dbReference type="WBParaSite" id="EVEC_0000179701-mRNA-1">
    <property type="protein sequence ID" value="EVEC_0000179701-mRNA-1"/>
    <property type="gene ID" value="EVEC_0000179701"/>
</dbReference>
<dbReference type="Proteomes" id="UP000274131">
    <property type="component" value="Unassembled WGS sequence"/>
</dbReference>
<dbReference type="PROSITE" id="PS50102">
    <property type="entry name" value="RRM"/>
    <property type="match status" value="2"/>
</dbReference>
<evidence type="ECO:0000259" key="4">
    <source>
        <dbReference type="PROSITE" id="PS50102"/>
    </source>
</evidence>
<dbReference type="SUPFAM" id="SSF54928">
    <property type="entry name" value="RNA-binding domain, RBD"/>
    <property type="match status" value="1"/>
</dbReference>
<evidence type="ECO:0000256" key="1">
    <source>
        <dbReference type="ARBA" id="ARBA00008920"/>
    </source>
</evidence>
<dbReference type="AlphaFoldDB" id="A0A0N4UWE1"/>
<keyword evidence="3" id="KW-0694">RNA-binding</keyword>
<feature type="domain" description="RRM" evidence="4">
    <location>
        <begin position="11"/>
        <end position="92"/>
    </location>
</feature>
<dbReference type="SMART" id="SM00360">
    <property type="entry name" value="RRM"/>
    <property type="match status" value="2"/>
</dbReference>
<dbReference type="PANTHER" id="PTHR37457">
    <property type="entry name" value="TRNA SELENOCYSTEINE 1-ASSOCIATED PROTEIN 1-RELATED"/>
    <property type="match status" value="1"/>
</dbReference>
<name>A0A0N4UWE1_ENTVE</name>
<evidence type="ECO:0000256" key="2">
    <source>
        <dbReference type="ARBA" id="ARBA00033477"/>
    </source>
</evidence>
<dbReference type="FunFam" id="3.30.70.330:FF:000159">
    <property type="entry name" value="tRNA selenocysteine 1-associated protein 1"/>
    <property type="match status" value="1"/>
</dbReference>
<comment type="similarity">
    <text evidence="1">Belongs to the RRM TRSPAP family.</text>
</comment>
<dbReference type="OrthoDB" id="446113at2759"/>
<reference evidence="7" key="1">
    <citation type="submission" date="2017-02" db="UniProtKB">
        <authorList>
            <consortium name="WormBaseParasite"/>
        </authorList>
    </citation>
    <scope>IDENTIFICATION</scope>
</reference>